<keyword evidence="3" id="KW-1185">Reference proteome</keyword>
<reference evidence="2 3" key="1">
    <citation type="submission" date="2020-08" db="EMBL/GenBank/DDBJ databases">
        <title>Genome sequencing of Purple Non-Sulfur Bacteria from various extreme environments.</title>
        <authorList>
            <person name="Mayer M."/>
        </authorList>
    </citation>
    <scope>NUCLEOTIDE SEQUENCE [LARGE SCALE GENOMIC DNA]</scope>
    <source>
        <strain evidence="2 3">2761</strain>
    </source>
</reference>
<keyword evidence="1" id="KW-0812">Transmembrane</keyword>
<dbReference type="RefSeq" id="WP_153118087.1">
    <property type="nucleotide sequence ID" value="NZ_JACIGE010000020.1"/>
</dbReference>
<accession>A0A840G3Z2</accession>
<proteinExistence type="predicted"/>
<organism evidence="2 3">
    <name type="scientific">Rhodocyclus tenuis</name>
    <name type="common">Rhodospirillum tenue</name>
    <dbReference type="NCBI Taxonomy" id="1066"/>
    <lineage>
        <taxon>Bacteria</taxon>
        <taxon>Pseudomonadati</taxon>
        <taxon>Pseudomonadota</taxon>
        <taxon>Betaproteobacteria</taxon>
        <taxon>Rhodocyclales</taxon>
        <taxon>Rhodocyclaceae</taxon>
        <taxon>Rhodocyclus</taxon>
    </lineage>
</organism>
<dbReference type="AlphaFoldDB" id="A0A840G3Z2"/>
<dbReference type="EMBL" id="JACIGE010000020">
    <property type="protein sequence ID" value="MBB4249144.1"/>
    <property type="molecule type" value="Genomic_DNA"/>
</dbReference>
<sequence length="454" mass="49668">MWRADAALECFLVLGAAHLEWGVGRRQGAAMVWQSRRRLAFADGESFLSVRVALHDLSDTLRESPSQTSPDDPGLTEGAALRVLVSERWMSLTDFPWHPQLADTPNADSYLRHALVDSGHSLAPGDRLTFDAPDWGERVSVAMWPEGLCQTLEEFAATLRLRFVGLLPLPLAVCAPPSREAAGPVAIAIVEPGWMRCYAAMNEVPACLRPLGERIPVDAEADIAAHCARLPLRWPGLQLPVRAVFLGTDLPFSFHERLVGVNAPSGEWPLLNQAEHAWPGLAGHGLDAAPALPAPTQRQWMVLGGLVGLLSLVVTLLVIVLVRAPADRSSRPVAEIAPVALQTVDPRRQAAVAGAVEMLNLPLDALMRQLVPPQDIRALPIDLEMGREASVRDGPAGVTMKLLVESPTAEEMSRYVAFLADRPQIARIQLLRHEVVEAEAARPYRYHLELRWKD</sequence>
<feature type="transmembrane region" description="Helical" evidence="1">
    <location>
        <begin position="300"/>
        <end position="322"/>
    </location>
</feature>
<evidence type="ECO:0000313" key="2">
    <source>
        <dbReference type="EMBL" id="MBB4249144.1"/>
    </source>
</evidence>
<dbReference type="OrthoDB" id="8754717at2"/>
<keyword evidence="1" id="KW-0472">Membrane</keyword>
<gene>
    <name evidence="2" type="ORF">GGD90_003548</name>
</gene>
<evidence type="ECO:0000313" key="3">
    <source>
        <dbReference type="Proteomes" id="UP000587070"/>
    </source>
</evidence>
<dbReference type="Proteomes" id="UP000587070">
    <property type="component" value="Unassembled WGS sequence"/>
</dbReference>
<keyword evidence="1" id="KW-1133">Transmembrane helix</keyword>
<name>A0A840G3Z2_RHOTE</name>
<protein>
    <submittedName>
        <fullName evidence="2">Uncharacterized protein</fullName>
    </submittedName>
</protein>
<evidence type="ECO:0000256" key="1">
    <source>
        <dbReference type="SAM" id="Phobius"/>
    </source>
</evidence>
<comment type="caution">
    <text evidence="2">The sequence shown here is derived from an EMBL/GenBank/DDBJ whole genome shotgun (WGS) entry which is preliminary data.</text>
</comment>